<sequence length="328" mass="36801">MQHKQIAGYLYAYFSGDESRADSQQIRFAMSRDGLHWLELNGGEPILESHINDCGVRDPFLIRLQHGGFALIGTDLNTNAPAYADANGAPQWRRMETHGRTDILVWKSDDLVHWNGPRTLPVARDLNAGNAWAPKAVFVPERGQYLITWSSTTAADNYAKQRIYGCWTTDFTSCSPAFLLIDDAHSRIDTLIAPHNGRWLLIVKDEVDKRIDVKTADHLFDEDANAPETSALSREFTVVPQRALAEMTWVEGPALVHRADGSTILFVDEYARSKRGYIPLISNDPTRADSFRALDAAEYEMPRFARHGSLLPITEEEWGALASAYVRA</sequence>
<dbReference type="SUPFAM" id="SSF75005">
    <property type="entry name" value="Arabinanase/levansucrase/invertase"/>
    <property type="match status" value="1"/>
</dbReference>
<comment type="caution">
    <text evidence="1">The sequence shown here is derived from an EMBL/GenBank/DDBJ whole genome shotgun (WGS) entry which is preliminary data.</text>
</comment>
<evidence type="ECO:0000313" key="1">
    <source>
        <dbReference type="EMBL" id="MUH59432.1"/>
    </source>
</evidence>
<reference evidence="1 2" key="1">
    <citation type="submission" date="2019-09" db="EMBL/GenBank/DDBJ databases">
        <title>Bifidobacterium canis sp. nov., isolated from the digestive tract of German Shepherd dog puppy.</title>
        <authorList>
            <person name="Bunesova V."/>
        </authorList>
    </citation>
    <scope>NUCLEOTIDE SEQUENCE [LARGE SCALE GENOMIC DNA]</scope>
    <source>
        <strain evidence="1 2">GSD1FS</strain>
    </source>
</reference>
<dbReference type="EMBL" id="WNLP01000002">
    <property type="protein sequence ID" value="MUH59432.1"/>
    <property type="molecule type" value="Genomic_DNA"/>
</dbReference>
<dbReference type="RefSeq" id="WP_155588397.1">
    <property type="nucleotide sequence ID" value="NZ_WNLP01000002.1"/>
</dbReference>
<dbReference type="Gene3D" id="2.115.10.20">
    <property type="entry name" value="Glycosyl hydrolase domain, family 43"/>
    <property type="match status" value="1"/>
</dbReference>
<gene>
    <name evidence="1" type="ORF">GSD1FS_0754</name>
</gene>
<evidence type="ECO:0000313" key="2">
    <source>
        <dbReference type="Proteomes" id="UP000487882"/>
    </source>
</evidence>
<protein>
    <submittedName>
        <fullName evidence="1">CAZy families GH43 protein</fullName>
    </submittedName>
</protein>
<proteinExistence type="predicted"/>
<dbReference type="AlphaFoldDB" id="A0A7K1J4D2"/>
<name>A0A7K1J4D2_9BIFI</name>
<dbReference type="PANTHER" id="PTHR43301:SF3">
    <property type="entry name" value="ARABINAN ENDO-1,5-ALPHA-L-ARABINOSIDASE A-RELATED"/>
    <property type="match status" value="1"/>
</dbReference>
<dbReference type="InterPro" id="IPR023296">
    <property type="entry name" value="Glyco_hydro_beta-prop_sf"/>
</dbReference>
<dbReference type="Proteomes" id="UP000487882">
    <property type="component" value="Unassembled WGS sequence"/>
</dbReference>
<dbReference type="CDD" id="cd08983">
    <property type="entry name" value="GH43_Bt3655-like"/>
    <property type="match status" value="1"/>
</dbReference>
<dbReference type="InterPro" id="IPR050727">
    <property type="entry name" value="GH43_arabinanases"/>
</dbReference>
<dbReference type="PANTHER" id="PTHR43301">
    <property type="entry name" value="ARABINAN ENDO-1,5-ALPHA-L-ARABINOSIDASE"/>
    <property type="match status" value="1"/>
</dbReference>
<organism evidence="1 2">
    <name type="scientific">Bifidobacterium canis</name>
    <dbReference type="NCBI Taxonomy" id="2610880"/>
    <lineage>
        <taxon>Bacteria</taxon>
        <taxon>Bacillati</taxon>
        <taxon>Actinomycetota</taxon>
        <taxon>Actinomycetes</taxon>
        <taxon>Bifidobacteriales</taxon>
        <taxon>Bifidobacteriaceae</taxon>
        <taxon>Bifidobacterium</taxon>
    </lineage>
</organism>
<keyword evidence="2" id="KW-1185">Reference proteome</keyword>
<accession>A0A7K1J4D2</accession>